<dbReference type="AlphaFoldDB" id="A0AAV4AGJ6"/>
<keyword evidence="3" id="KW-1185">Reference proteome</keyword>
<gene>
    <name evidence="2" type="ORF">PoB_003204900</name>
</gene>
<evidence type="ECO:0000313" key="2">
    <source>
        <dbReference type="EMBL" id="GFO05544.1"/>
    </source>
</evidence>
<keyword evidence="1" id="KW-0472">Membrane</keyword>
<accession>A0AAV4AGJ6</accession>
<evidence type="ECO:0000256" key="1">
    <source>
        <dbReference type="SAM" id="Phobius"/>
    </source>
</evidence>
<keyword evidence="1" id="KW-1133">Transmembrane helix</keyword>
<keyword evidence="1" id="KW-0812">Transmembrane</keyword>
<dbReference type="EMBL" id="BLXT01003748">
    <property type="protein sequence ID" value="GFO05544.1"/>
    <property type="molecule type" value="Genomic_DNA"/>
</dbReference>
<protein>
    <submittedName>
        <fullName evidence="2">Uncharacterized protein</fullName>
    </submittedName>
</protein>
<reference evidence="2 3" key="1">
    <citation type="journal article" date="2021" name="Elife">
        <title>Chloroplast acquisition without the gene transfer in kleptoplastic sea slugs, Plakobranchus ocellatus.</title>
        <authorList>
            <person name="Maeda T."/>
            <person name="Takahashi S."/>
            <person name="Yoshida T."/>
            <person name="Shimamura S."/>
            <person name="Takaki Y."/>
            <person name="Nagai Y."/>
            <person name="Toyoda A."/>
            <person name="Suzuki Y."/>
            <person name="Arimoto A."/>
            <person name="Ishii H."/>
            <person name="Satoh N."/>
            <person name="Nishiyama T."/>
            <person name="Hasebe M."/>
            <person name="Maruyama T."/>
            <person name="Minagawa J."/>
            <person name="Obokata J."/>
            <person name="Shigenobu S."/>
        </authorList>
    </citation>
    <scope>NUCLEOTIDE SEQUENCE [LARGE SCALE GENOMIC DNA]</scope>
</reference>
<evidence type="ECO:0000313" key="3">
    <source>
        <dbReference type="Proteomes" id="UP000735302"/>
    </source>
</evidence>
<sequence>MQTEAFYKNSNVVHVFSMIPFVAGFATSNWAIYYTPTEIREFGLWNMCVRDRNTTSVNGTVVETWREQQLQVCDAHNIHELSGRLARISCYYLKDLTSRERMRVCTASTSREHMRAYRLDQLNLSVRMQPRTVERVLLRAQP</sequence>
<proteinExistence type="predicted"/>
<comment type="caution">
    <text evidence="2">The sequence shown here is derived from an EMBL/GenBank/DDBJ whole genome shotgun (WGS) entry which is preliminary data.</text>
</comment>
<dbReference type="Proteomes" id="UP000735302">
    <property type="component" value="Unassembled WGS sequence"/>
</dbReference>
<name>A0AAV4AGJ6_9GAST</name>
<feature type="transmembrane region" description="Helical" evidence="1">
    <location>
        <begin position="12"/>
        <end position="32"/>
    </location>
</feature>
<organism evidence="2 3">
    <name type="scientific">Plakobranchus ocellatus</name>
    <dbReference type="NCBI Taxonomy" id="259542"/>
    <lineage>
        <taxon>Eukaryota</taxon>
        <taxon>Metazoa</taxon>
        <taxon>Spiralia</taxon>
        <taxon>Lophotrochozoa</taxon>
        <taxon>Mollusca</taxon>
        <taxon>Gastropoda</taxon>
        <taxon>Heterobranchia</taxon>
        <taxon>Euthyneura</taxon>
        <taxon>Panpulmonata</taxon>
        <taxon>Sacoglossa</taxon>
        <taxon>Placobranchoidea</taxon>
        <taxon>Plakobranchidae</taxon>
        <taxon>Plakobranchus</taxon>
    </lineage>
</organism>